<evidence type="ECO:0000313" key="2">
    <source>
        <dbReference type="Proteomes" id="UP000235828"/>
    </source>
</evidence>
<evidence type="ECO:0000313" key="1">
    <source>
        <dbReference type="EMBL" id="SON51946.1"/>
    </source>
</evidence>
<name>A0A2N8ZJA0_9VIBR</name>
<dbReference type="RefSeq" id="WP_102524305.1">
    <property type="nucleotide sequence ID" value="NZ_LT960612.1"/>
</dbReference>
<sequence length="366" mass="42179">MSTLFKDLFNESFYRGLAKTLKGILPNFDEQVFVEKVLADGFESLEMKQRITRTSEVLHEFMPVEFSEGSRYLLEMVRTFEASEEAKDGLQYLFIPEYVERYGIDDYPLSVNAFEVITPFITCEFAVRPFIVKYPQMIDQMLEWTKHPNRRVRRLASEGARPRLPWGMALTKLKKDPTSIMPIIDALKDDECEVVRRSVANNLNDIAKDNPEIVIDFSNRYFGDNTDLDKLIKHACRTLLKQAEPNTLALFGFDSQDIEMSGFSVHTPIVTIGDALAFSFTVHNCSDQDKKLRLEYGVYYQKHNGTLARKVFKISERDIAAGEVYPVDRKQSFKVITTRKFHVGLHQVSIILNGRELEKLDFTLVS</sequence>
<proteinExistence type="predicted"/>
<dbReference type="SUPFAM" id="SSF48371">
    <property type="entry name" value="ARM repeat"/>
    <property type="match status" value="1"/>
</dbReference>
<dbReference type="InterPro" id="IPR014825">
    <property type="entry name" value="DNA_alkylation"/>
</dbReference>
<dbReference type="Gene3D" id="1.25.40.290">
    <property type="entry name" value="ARM repeat domains"/>
    <property type="match status" value="1"/>
</dbReference>
<dbReference type="OrthoDB" id="9797162at2"/>
<dbReference type="Pfam" id="PF08713">
    <property type="entry name" value="DNA_alkylation"/>
    <property type="match status" value="1"/>
</dbReference>
<keyword evidence="2" id="KW-1185">Reference proteome</keyword>
<dbReference type="AlphaFoldDB" id="A0A2N8ZJA0"/>
<protein>
    <recommendedName>
        <fullName evidence="3">DNA alkylation repair enzyme</fullName>
    </recommendedName>
</protein>
<accession>A0A2N8ZJA0</accession>
<reference evidence="1 2" key="1">
    <citation type="submission" date="2017-10" db="EMBL/GenBank/DDBJ databases">
        <authorList>
            <person name="Banno H."/>
            <person name="Chua N.-H."/>
        </authorList>
    </citation>
    <scope>NUCLEOTIDE SEQUENCE [LARGE SCALE GENOMIC DNA]</scope>
    <source>
        <strain evidence="1">Vibrio tapetis CECT4600</strain>
    </source>
</reference>
<dbReference type="Proteomes" id="UP000235828">
    <property type="component" value="Chromosome B"/>
</dbReference>
<dbReference type="EMBL" id="LT960612">
    <property type="protein sequence ID" value="SON51946.1"/>
    <property type="molecule type" value="Genomic_DNA"/>
</dbReference>
<dbReference type="InterPro" id="IPR016024">
    <property type="entry name" value="ARM-type_fold"/>
</dbReference>
<gene>
    <name evidence="1" type="ORF">VTAP4600_B0335</name>
</gene>
<organism evidence="1 2">
    <name type="scientific">Vibrio tapetis subsp. tapetis</name>
    <dbReference type="NCBI Taxonomy" id="1671868"/>
    <lineage>
        <taxon>Bacteria</taxon>
        <taxon>Pseudomonadati</taxon>
        <taxon>Pseudomonadota</taxon>
        <taxon>Gammaproteobacteria</taxon>
        <taxon>Vibrionales</taxon>
        <taxon>Vibrionaceae</taxon>
        <taxon>Vibrio</taxon>
    </lineage>
</organism>
<dbReference type="KEGG" id="vta:B0335"/>
<evidence type="ECO:0008006" key="3">
    <source>
        <dbReference type="Google" id="ProtNLM"/>
    </source>
</evidence>